<dbReference type="SUPFAM" id="SSF55811">
    <property type="entry name" value="Nudix"/>
    <property type="match status" value="1"/>
</dbReference>
<dbReference type="PROSITE" id="PS51462">
    <property type="entry name" value="NUDIX"/>
    <property type="match status" value="1"/>
</dbReference>
<dbReference type="Proteomes" id="UP001056436">
    <property type="component" value="Unassembled WGS sequence"/>
</dbReference>
<name>A0A9Q0AUF7_9PEZI</name>
<dbReference type="EMBL" id="SDAQ01000152">
    <property type="protein sequence ID" value="KAI3533808.1"/>
    <property type="molecule type" value="Genomic_DNA"/>
</dbReference>
<feature type="domain" description="Nudix hydrolase" evidence="1">
    <location>
        <begin position="23"/>
        <end position="170"/>
    </location>
</feature>
<proteinExistence type="predicted"/>
<dbReference type="OrthoDB" id="276276at2759"/>
<dbReference type="Pfam" id="PF00293">
    <property type="entry name" value="NUDIX"/>
    <property type="match status" value="1"/>
</dbReference>
<dbReference type="CDD" id="cd02883">
    <property type="entry name" value="NUDIX_Hydrolase"/>
    <property type="match status" value="1"/>
</dbReference>
<evidence type="ECO:0000259" key="1">
    <source>
        <dbReference type="PROSITE" id="PS51462"/>
    </source>
</evidence>
<dbReference type="AlphaFoldDB" id="A0A9Q0AUF7"/>
<gene>
    <name evidence="2" type="ORF">CABS02_13442</name>
</gene>
<dbReference type="Gene3D" id="3.90.79.10">
    <property type="entry name" value="Nucleoside Triphosphate Pyrophosphohydrolase"/>
    <property type="match status" value="1"/>
</dbReference>
<evidence type="ECO:0000313" key="2">
    <source>
        <dbReference type="EMBL" id="KAI3533808.1"/>
    </source>
</evidence>
<keyword evidence="3" id="KW-1185">Reference proteome</keyword>
<comment type="caution">
    <text evidence="2">The sequence shown here is derived from an EMBL/GenBank/DDBJ whole genome shotgun (WGS) entry which is preliminary data.</text>
</comment>
<protein>
    <recommendedName>
        <fullName evidence="1">Nudix hydrolase domain-containing protein</fullName>
    </recommendedName>
</protein>
<dbReference type="PANTHER" id="PTHR43736">
    <property type="entry name" value="ADP-RIBOSE PYROPHOSPHATASE"/>
    <property type="match status" value="1"/>
</dbReference>
<evidence type="ECO:0000313" key="3">
    <source>
        <dbReference type="Proteomes" id="UP001056436"/>
    </source>
</evidence>
<reference evidence="2" key="1">
    <citation type="submission" date="2019-01" db="EMBL/GenBank/DDBJ databases">
        <title>Colletotrichum abscissum LGMF1257.</title>
        <authorList>
            <person name="Baroncelli R."/>
        </authorList>
    </citation>
    <scope>NUCLEOTIDE SEQUENCE</scope>
    <source>
        <strain evidence="2">Ca142</strain>
    </source>
</reference>
<dbReference type="PANTHER" id="PTHR43736:SF1">
    <property type="entry name" value="DIHYDRONEOPTERIN TRIPHOSPHATE DIPHOSPHATASE"/>
    <property type="match status" value="1"/>
</dbReference>
<organism evidence="2 3">
    <name type="scientific">Colletotrichum abscissum</name>
    <dbReference type="NCBI Taxonomy" id="1671311"/>
    <lineage>
        <taxon>Eukaryota</taxon>
        <taxon>Fungi</taxon>
        <taxon>Dikarya</taxon>
        <taxon>Ascomycota</taxon>
        <taxon>Pezizomycotina</taxon>
        <taxon>Sordariomycetes</taxon>
        <taxon>Hypocreomycetidae</taxon>
        <taxon>Glomerellales</taxon>
        <taxon>Glomerellaceae</taxon>
        <taxon>Colletotrichum</taxon>
        <taxon>Colletotrichum acutatum species complex</taxon>
    </lineage>
</organism>
<sequence>MEFLSMSRDEAELHFAASDSARVDKVTVGAAILRHDTPTPSILLLKRNSDEKHYPGIFEIPGGKVDATDPNICDAIIREVIEETKMKVSDIATPLSHIGYTTEKLERTPTGQEKIVKRHALQLSYVVTVEGTGFQVEKKEHSMGIWATRDSLNQIPITSEMKKLVLEALDFADGVRKALSREGKHLSTRRKYGVRNV</sequence>
<accession>A0A9Q0AUF7</accession>
<dbReference type="InterPro" id="IPR015797">
    <property type="entry name" value="NUDIX_hydrolase-like_dom_sf"/>
</dbReference>
<dbReference type="InterPro" id="IPR000086">
    <property type="entry name" value="NUDIX_hydrolase_dom"/>
</dbReference>